<comment type="caution">
    <text evidence="2">The sequence shown here is derived from an EMBL/GenBank/DDBJ whole genome shotgun (WGS) entry which is preliminary data.</text>
</comment>
<evidence type="ECO:0008006" key="4">
    <source>
        <dbReference type="Google" id="ProtNLM"/>
    </source>
</evidence>
<dbReference type="Proteomes" id="UP001160301">
    <property type="component" value="Unassembled WGS sequence"/>
</dbReference>
<organism evidence="2 3">
    <name type="scientific">Polyangium sorediatum</name>
    <dbReference type="NCBI Taxonomy" id="889274"/>
    <lineage>
        <taxon>Bacteria</taxon>
        <taxon>Pseudomonadati</taxon>
        <taxon>Myxococcota</taxon>
        <taxon>Polyangia</taxon>
        <taxon>Polyangiales</taxon>
        <taxon>Polyangiaceae</taxon>
        <taxon>Polyangium</taxon>
    </lineage>
</organism>
<dbReference type="EMBL" id="JARZHI010000005">
    <property type="protein sequence ID" value="MDI1429658.1"/>
    <property type="molecule type" value="Genomic_DNA"/>
</dbReference>
<protein>
    <recommendedName>
        <fullName evidence="4">Lipoprotein</fullName>
    </recommendedName>
</protein>
<gene>
    <name evidence="2" type="ORF">QHF89_09130</name>
</gene>
<reference evidence="2 3" key="1">
    <citation type="submission" date="2023-04" db="EMBL/GenBank/DDBJ databases">
        <title>The genome sequence of Polyangium sorediatum DSM14670.</title>
        <authorList>
            <person name="Zhang X."/>
        </authorList>
    </citation>
    <scope>NUCLEOTIDE SEQUENCE [LARGE SCALE GENOMIC DNA]</scope>
    <source>
        <strain evidence="2 3">DSM 14670</strain>
    </source>
</reference>
<sequence>MGSRTMRYGVSVALLGVALGGCGEGGGTGGTAGASASSTSTGTGGAGGSGGDGGGGMGGAGGSGGGTVDKAKDCADTFGDALTSAFGRADGTVLAIVKPTDTQCAMPNDDHVVVQVVMNGKAYRMVVNVESSFGDPNVRYLETSHVLPGPVWEEGWHPGLSLDYVNDLGVQAEAFTPYDLPTLSDMIADVIPLGEKISVYAHSSGGASAHKVHRNSAAQDGVIVLDPEGAAPKMLLFRFSNQVF</sequence>
<evidence type="ECO:0000256" key="1">
    <source>
        <dbReference type="SAM" id="MobiDB-lite"/>
    </source>
</evidence>
<proteinExistence type="predicted"/>
<keyword evidence="3" id="KW-1185">Reference proteome</keyword>
<dbReference type="PROSITE" id="PS51257">
    <property type="entry name" value="PROKAR_LIPOPROTEIN"/>
    <property type="match status" value="1"/>
</dbReference>
<accession>A0ABT6NN09</accession>
<dbReference type="RefSeq" id="WP_284720269.1">
    <property type="nucleotide sequence ID" value="NZ_JARZHI010000005.1"/>
</dbReference>
<name>A0ABT6NN09_9BACT</name>
<feature type="region of interest" description="Disordered" evidence="1">
    <location>
        <begin position="29"/>
        <end position="65"/>
    </location>
</feature>
<evidence type="ECO:0000313" key="3">
    <source>
        <dbReference type="Proteomes" id="UP001160301"/>
    </source>
</evidence>
<feature type="compositionally biased region" description="Gly residues" evidence="1">
    <location>
        <begin position="42"/>
        <end position="65"/>
    </location>
</feature>
<evidence type="ECO:0000313" key="2">
    <source>
        <dbReference type="EMBL" id="MDI1429658.1"/>
    </source>
</evidence>